<accession>H8GX67</accession>
<keyword evidence="1" id="KW-0813">Transport</keyword>
<organism evidence="2 3">
    <name type="scientific">Deinococcus gobiensis (strain DSM 21396 / JCM 16679 / CGMCC 1.7299 / I-0)</name>
    <dbReference type="NCBI Taxonomy" id="745776"/>
    <lineage>
        <taxon>Bacteria</taxon>
        <taxon>Thermotogati</taxon>
        <taxon>Deinococcota</taxon>
        <taxon>Deinococci</taxon>
        <taxon>Deinococcales</taxon>
        <taxon>Deinococcaceae</taxon>
        <taxon>Deinococcus</taxon>
    </lineage>
</organism>
<dbReference type="PANTHER" id="PTHR42781:SF4">
    <property type="entry name" value="SPERMIDINE_PUTRESCINE IMPORT ATP-BINDING PROTEIN POTA"/>
    <property type="match status" value="1"/>
</dbReference>
<protein>
    <submittedName>
        <fullName evidence="2">ABC transporter, ATPase component</fullName>
    </submittedName>
</protein>
<dbReference type="EMBL" id="CP002191">
    <property type="protein sequence ID" value="AFD24607.1"/>
    <property type="molecule type" value="Genomic_DNA"/>
</dbReference>
<dbReference type="AlphaFoldDB" id="H8GX67"/>
<dbReference type="PANTHER" id="PTHR42781">
    <property type="entry name" value="SPERMIDINE/PUTRESCINE IMPORT ATP-BINDING PROTEIN POTA"/>
    <property type="match status" value="1"/>
</dbReference>
<dbReference type="InterPro" id="IPR050093">
    <property type="entry name" value="ABC_SmlMolc_Importer"/>
</dbReference>
<dbReference type="Proteomes" id="UP000007575">
    <property type="component" value="Chromosome"/>
</dbReference>
<sequence>MAQRVAILRAVLTGAEVLLLDEPFSALDALTRQDIQTWLRGVQRSFRPTTVLVTHDVREATALCDRVAVLSGSPARVGLRLDLRGLTPAGQRAAEADILAALQGGP</sequence>
<evidence type="ECO:0000313" key="2">
    <source>
        <dbReference type="EMBL" id="AFD24607.1"/>
    </source>
</evidence>
<reference evidence="2 3" key="1">
    <citation type="journal article" date="2012" name="PLoS ONE">
        <title>Genome sequence and transcriptome analysis of the radioresistant bacterium Deinococcus gobiensis: insights into the extreme environmental adaptations.</title>
        <authorList>
            <person name="Yuan M."/>
            <person name="Chen M."/>
            <person name="Zhang W."/>
            <person name="Lu W."/>
            <person name="Wang J."/>
            <person name="Yang M."/>
            <person name="Zhao P."/>
            <person name="Tang R."/>
            <person name="Li X."/>
            <person name="Hao Y."/>
            <person name="Zhou Z."/>
            <person name="Zhan Y."/>
            <person name="Yu H."/>
            <person name="Teng C."/>
            <person name="Yan Y."/>
            <person name="Ping S."/>
            <person name="Wang Y."/>
            <person name="Lin M."/>
        </authorList>
    </citation>
    <scope>NUCLEOTIDE SEQUENCE [LARGE SCALE GENOMIC DNA]</scope>
    <source>
        <strain evidence="2 3">I-0</strain>
    </source>
</reference>
<evidence type="ECO:0000313" key="3">
    <source>
        <dbReference type="Proteomes" id="UP000007575"/>
    </source>
</evidence>
<dbReference type="Gene3D" id="3.40.50.300">
    <property type="entry name" value="P-loop containing nucleotide triphosphate hydrolases"/>
    <property type="match status" value="1"/>
</dbReference>
<name>H8GX67_DEIGI</name>
<keyword evidence="3" id="KW-1185">Reference proteome</keyword>
<dbReference type="KEGG" id="dgo:DGo_CA0680"/>
<dbReference type="HOGENOM" id="CLU_2218763_0_0_0"/>
<dbReference type="PATRIC" id="fig|745776.4.peg.697"/>
<gene>
    <name evidence="2" type="ordered locus">DGo_CA0680</name>
</gene>
<evidence type="ECO:0000256" key="1">
    <source>
        <dbReference type="ARBA" id="ARBA00022448"/>
    </source>
</evidence>
<dbReference type="SUPFAM" id="SSF52540">
    <property type="entry name" value="P-loop containing nucleoside triphosphate hydrolases"/>
    <property type="match status" value="1"/>
</dbReference>
<proteinExistence type="predicted"/>
<dbReference type="STRING" id="745776.DGo_CA0680"/>
<dbReference type="eggNOG" id="COG1116">
    <property type="taxonomic scope" value="Bacteria"/>
</dbReference>
<dbReference type="InterPro" id="IPR027417">
    <property type="entry name" value="P-loop_NTPase"/>
</dbReference>